<protein>
    <submittedName>
        <fullName evidence="1">Uncharacterized protein</fullName>
    </submittedName>
</protein>
<proteinExistence type="predicted"/>
<gene>
    <name evidence="1" type="ORF">VFPFJ_11588</name>
</gene>
<accession>A0A179F1X2</accession>
<dbReference type="EMBL" id="LSBI01000051">
    <property type="protein sequence ID" value="OAQ59290.1"/>
    <property type="molecule type" value="Genomic_DNA"/>
</dbReference>
<dbReference type="AlphaFoldDB" id="A0A179F1X2"/>
<sequence>MRGRQELCCSAPPASSDIQSRLEGLPLPGNCRQRSTAPPLHTWCVAPYASKLVAHLVSISAAVLTARQRSMFPSHGFAACCSPDTVRDNSAQHALDGTHFDWERWSGGGARRGRWTHAHPQICILTARAISAYLVIWW</sequence>
<organism evidence="1 2">
    <name type="scientific">Purpureocillium lilacinum</name>
    <name type="common">Paecilomyces lilacinus</name>
    <dbReference type="NCBI Taxonomy" id="33203"/>
    <lineage>
        <taxon>Eukaryota</taxon>
        <taxon>Fungi</taxon>
        <taxon>Dikarya</taxon>
        <taxon>Ascomycota</taxon>
        <taxon>Pezizomycotina</taxon>
        <taxon>Sordariomycetes</taxon>
        <taxon>Hypocreomycetidae</taxon>
        <taxon>Hypocreales</taxon>
        <taxon>Ophiocordycipitaceae</taxon>
        <taxon>Purpureocillium</taxon>
    </lineage>
</organism>
<dbReference type="Proteomes" id="UP000078340">
    <property type="component" value="Unassembled WGS sequence"/>
</dbReference>
<evidence type="ECO:0000313" key="1">
    <source>
        <dbReference type="EMBL" id="OAQ59290.1"/>
    </source>
</evidence>
<name>A0A179F1X2_PURLI</name>
<reference evidence="1 2" key="1">
    <citation type="submission" date="2016-02" db="EMBL/GenBank/DDBJ databases">
        <title>Biosynthesis of antibiotic leucinostatins and their inhibition on Phytophthora in bio-control Purpureocillium lilacinum.</title>
        <authorList>
            <person name="Wang G."/>
            <person name="Liu Z."/>
            <person name="Lin R."/>
            <person name="Li E."/>
            <person name="Mao Z."/>
            <person name="Ling J."/>
            <person name="Yin W."/>
            <person name="Xie B."/>
        </authorList>
    </citation>
    <scope>NUCLEOTIDE SEQUENCE [LARGE SCALE GENOMIC DNA]</scope>
    <source>
        <strain evidence="1">PLFJ-1</strain>
    </source>
</reference>
<evidence type="ECO:0000313" key="2">
    <source>
        <dbReference type="Proteomes" id="UP000078340"/>
    </source>
</evidence>
<comment type="caution">
    <text evidence="1">The sequence shown here is derived from an EMBL/GenBank/DDBJ whole genome shotgun (WGS) entry which is preliminary data.</text>
</comment>